<dbReference type="Pfam" id="PF02518">
    <property type="entry name" value="HATPase_c"/>
    <property type="match status" value="1"/>
</dbReference>
<dbReference type="GO" id="GO:0006355">
    <property type="term" value="P:regulation of DNA-templated transcription"/>
    <property type="evidence" value="ECO:0007669"/>
    <property type="project" value="InterPro"/>
</dbReference>
<dbReference type="SUPFAM" id="SSF52172">
    <property type="entry name" value="CheY-like"/>
    <property type="match status" value="1"/>
</dbReference>
<dbReference type="Pfam" id="PF00512">
    <property type="entry name" value="HisKA"/>
    <property type="match status" value="1"/>
</dbReference>
<dbReference type="Proteomes" id="UP000199062">
    <property type="component" value="Unassembled WGS sequence"/>
</dbReference>
<dbReference type="CDD" id="cd00156">
    <property type="entry name" value="REC"/>
    <property type="match status" value="1"/>
</dbReference>
<feature type="domain" description="Response regulatory" evidence="8">
    <location>
        <begin position="6"/>
        <end position="122"/>
    </location>
</feature>
<dbReference type="SMART" id="SM00387">
    <property type="entry name" value="HATPase_c"/>
    <property type="match status" value="1"/>
</dbReference>
<dbReference type="EMBL" id="FOZK01000002">
    <property type="protein sequence ID" value="SFR97674.1"/>
    <property type="molecule type" value="Genomic_DNA"/>
</dbReference>
<keyword evidence="4" id="KW-0418">Kinase</keyword>
<dbReference type="SUPFAM" id="SSF55785">
    <property type="entry name" value="PYP-like sensor domain (PAS domain)"/>
    <property type="match status" value="1"/>
</dbReference>
<dbReference type="EC" id="2.7.13.3" evidence="2"/>
<dbReference type="CDD" id="cd00075">
    <property type="entry name" value="HATPase"/>
    <property type="match status" value="1"/>
</dbReference>
<dbReference type="SMART" id="SM00091">
    <property type="entry name" value="PAS"/>
    <property type="match status" value="1"/>
</dbReference>
<dbReference type="NCBIfam" id="TIGR00229">
    <property type="entry name" value="sensory_box"/>
    <property type="match status" value="1"/>
</dbReference>
<comment type="catalytic activity">
    <reaction evidence="1">
        <text>ATP + protein L-histidine = ADP + protein N-phospho-L-histidine.</text>
        <dbReference type="EC" id="2.7.13.3"/>
    </reaction>
</comment>
<dbReference type="SMART" id="SM00448">
    <property type="entry name" value="REC"/>
    <property type="match status" value="1"/>
</dbReference>
<evidence type="ECO:0000259" key="9">
    <source>
        <dbReference type="PROSITE" id="PS50112"/>
    </source>
</evidence>
<dbReference type="Pfam" id="PF00989">
    <property type="entry name" value="PAS"/>
    <property type="match status" value="1"/>
</dbReference>
<accession>A0A1I6L2I1</accession>
<dbReference type="PROSITE" id="PS50112">
    <property type="entry name" value="PAS"/>
    <property type="match status" value="1"/>
</dbReference>
<dbReference type="Gene3D" id="3.30.450.40">
    <property type="match status" value="2"/>
</dbReference>
<dbReference type="CDD" id="cd00130">
    <property type="entry name" value="PAS"/>
    <property type="match status" value="1"/>
</dbReference>
<dbReference type="RefSeq" id="WP_245778636.1">
    <property type="nucleotide sequence ID" value="NZ_FOZK01000002.1"/>
</dbReference>
<evidence type="ECO:0000256" key="5">
    <source>
        <dbReference type="ARBA" id="ARBA00023012"/>
    </source>
</evidence>
<dbReference type="GO" id="GO:0000155">
    <property type="term" value="F:phosphorelay sensor kinase activity"/>
    <property type="evidence" value="ECO:0007669"/>
    <property type="project" value="InterPro"/>
</dbReference>
<evidence type="ECO:0000256" key="6">
    <source>
        <dbReference type="PROSITE-ProRule" id="PRU00169"/>
    </source>
</evidence>
<dbReference type="SMART" id="SM00388">
    <property type="entry name" value="HisKA"/>
    <property type="match status" value="1"/>
</dbReference>
<feature type="domain" description="PAS" evidence="9">
    <location>
        <begin position="317"/>
        <end position="387"/>
    </location>
</feature>
<dbReference type="InterPro" id="IPR050736">
    <property type="entry name" value="Sensor_HK_Regulatory"/>
</dbReference>
<dbReference type="InterPro" id="IPR029016">
    <property type="entry name" value="GAF-like_dom_sf"/>
</dbReference>
<dbReference type="CDD" id="cd00082">
    <property type="entry name" value="HisKA"/>
    <property type="match status" value="1"/>
</dbReference>
<dbReference type="InterPro" id="IPR036097">
    <property type="entry name" value="HisK_dim/P_sf"/>
</dbReference>
<dbReference type="SUPFAM" id="SSF47384">
    <property type="entry name" value="Homodimeric domain of signal transducing histidine kinase"/>
    <property type="match status" value="1"/>
</dbReference>
<dbReference type="SUPFAM" id="SSF55874">
    <property type="entry name" value="ATPase domain of HSP90 chaperone/DNA topoisomerase II/histidine kinase"/>
    <property type="match status" value="1"/>
</dbReference>
<dbReference type="Gene3D" id="3.30.450.20">
    <property type="entry name" value="PAS domain"/>
    <property type="match status" value="1"/>
</dbReference>
<dbReference type="InterPro" id="IPR011006">
    <property type="entry name" value="CheY-like_superfamily"/>
</dbReference>
<dbReference type="InterPro" id="IPR003594">
    <property type="entry name" value="HATPase_dom"/>
</dbReference>
<organism evidence="10 11">
    <name type="scientific">Halomicrobium zhouii</name>
    <dbReference type="NCBI Taxonomy" id="767519"/>
    <lineage>
        <taxon>Archaea</taxon>
        <taxon>Methanobacteriati</taxon>
        <taxon>Methanobacteriota</taxon>
        <taxon>Stenosarchaea group</taxon>
        <taxon>Halobacteria</taxon>
        <taxon>Halobacteriales</taxon>
        <taxon>Haloarculaceae</taxon>
        <taxon>Halomicrobium</taxon>
    </lineage>
</organism>
<dbReference type="InterPro" id="IPR036890">
    <property type="entry name" value="HATPase_C_sf"/>
</dbReference>
<dbReference type="InterPro" id="IPR003018">
    <property type="entry name" value="GAF"/>
</dbReference>
<gene>
    <name evidence="10" type="ORF">SAMN05216559_1896</name>
</gene>
<keyword evidence="6" id="KW-0597">Phosphoprotein</keyword>
<evidence type="ECO:0000313" key="11">
    <source>
        <dbReference type="Proteomes" id="UP000199062"/>
    </source>
</evidence>
<evidence type="ECO:0000313" key="10">
    <source>
        <dbReference type="EMBL" id="SFR97674.1"/>
    </source>
</evidence>
<dbReference type="InterPro" id="IPR005467">
    <property type="entry name" value="His_kinase_dom"/>
</dbReference>
<dbReference type="PANTHER" id="PTHR43711:SF1">
    <property type="entry name" value="HISTIDINE KINASE 1"/>
    <property type="match status" value="1"/>
</dbReference>
<dbReference type="Pfam" id="PF13185">
    <property type="entry name" value="GAF_2"/>
    <property type="match status" value="1"/>
</dbReference>
<evidence type="ECO:0000259" key="7">
    <source>
        <dbReference type="PROSITE" id="PS50109"/>
    </source>
</evidence>
<dbReference type="PROSITE" id="PS50109">
    <property type="entry name" value="HIS_KIN"/>
    <property type="match status" value="1"/>
</dbReference>
<keyword evidence="3" id="KW-0808">Transferase</keyword>
<dbReference type="InterPro" id="IPR000014">
    <property type="entry name" value="PAS"/>
</dbReference>
<dbReference type="PROSITE" id="PS50110">
    <property type="entry name" value="RESPONSE_REGULATORY"/>
    <property type="match status" value="1"/>
</dbReference>
<dbReference type="Pfam" id="PF00072">
    <property type="entry name" value="Response_reg"/>
    <property type="match status" value="1"/>
</dbReference>
<evidence type="ECO:0000256" key="1">
    <source>
        <dbReference type="ARBA" id="ARBA00000085"/>
    </source>
</evidence>
<dbReference type="Gene3D" id="1.10.287.130">
    <property type="match status" value="1"/>
</dbReference>
<dbReference type="SUPFAM" id="SSF55781">
    <property type="entry name" value="GAF domain-like"/>
    <property type="match status" value="2"/>
</dbReference>
<protein>
    <recommendedName>
        <fullName evidence="2">histidine kinase</fullName>
        <ecNumber evidence="2">2.7.13.3</ecNumber>
    </recommendedName>
</protein>
<proteinExistence type="predicted"/>
<feature type="modified residue" description="4-aspartylphosphate" evidence="6">
    <location>
        <position position="57"/>
    </location>
</feature>
<evidence type="ECO:0000256" key="3">
    <source>
        <dbReference type="ARBA" id="ARBA00022679"/>
    </source>
</evidence>
<dbReference type="STRING" id="767519.SAMN05216559_1896"/>
<evidence type="ECO:0000256" key="4">
    <source>
        <dbReference type="ARBA" id="ARBA00022777"/>
    </source>
</evidence>
<dbReference type="AlphaFoldDB" id="A0A1I6L2I1"/>
<dbReference type="InterPro" id="IPR013767">
    <property type="entry name" value="PAS_fold"/>
</dbReference>
<dbReference type="Pfam" id="PF01590">
    <property type="entry name" value="GAF"/>
    <property type="match status" value="1"/>
</dbReference>
<evidence type="ECO:0000256" key="2">
    <source>
        <dbReference type="ARBA" id="ARBA00012438"/>
    </source>
</evidence>
<dbReference type="Gene3D" id="3.40.50.2300">
    <property type="match status" value="1"/>
</dbReference>
<name>A0A1I6L2I1_9EURY</name>
<dbReference type="SMART" id="SM00065">
    <property type="entry name" value="GAF"/>
    <property type="match status" value="2"/>
</dbReference>
<feature type="domain" description="Histidine kinase" evidence="7">
    <location>
        <begin position="616"/>
        <end position="804"/>
    </location>
</feature>
<keyword evidence="5" id="KW-0902">Two-component regulatory system</keyword>
<evidence type="ECO:0000259" key="8">
    <source>
        <dbReference type="PROSITE" id="PS50110"/>
    </source>
</evidence>
<keyword evidence="11" id="KW-1185">Reference proteome</keyword>
<dbReference type="InterPro" id="IPR003661">
    <property type="entry name" value="HisK_dim/P_dom"/>
</dbReference>
<dbReference type="InterPro" id="IPR001789">
    <property type="entry name" value="Sig_transdc_resp-reg_receiver"/>
</dbReference>
<dbReference type="InterPro" id="IPR035965">
    <property type="entry name" value="PAS-like_dom_sf"/>
</dbReference>
<dbReference type="Gene3D" id="3.30.565.10">
    <property type="entry name" value="Histidine kinase-like ATPase, C-terminal domain"/>
    <property type="match status" value="1"/>
</dbReference>
<dbReference type="PANTHER" id="PTHR43711">
    <property type="entry name" value="TWO-COMPONENT HISTIDINE KINASE"/>
    <property type="match status" value="1"/>
</dbReference>
<sequence length="811" mass="91004">MGDEISVLHVDDEPGLAEMVGEFLERESDRLTVTAATSATGALEKLADHDFECIISDYEMPGRDGIEFLTDVREEYPDLPFVLYTGNGSEEIASDAISTGATDYLQKESGTGQYAVLANKVTNAVEQYRTQRDQERRHERRKRQSDALLDLTTDDAVTTGDFDRAIERITETAAAVLDISRINVWFFDDDRETLQCLDHFDTTADSHADEGELVVEDYPEYVETVESNRVIVAPDAFEDHRTAELDEYLQKHDVRALLDATIRSEGEPIGVVCHEHVGSTREWTEDEIEFATNIADLVHRAWRNREHVQRTSELEKTQARFRALTENTTHAVVTIDDESTIQYVTEPIEDILGYPSDELLHESLLTILPERFSENHRDAVTRYLQDGTRRLEWDSIELPGRHRDGHEVPLGITFGEARIDDEHRFTALIRDITERKERERRLRGLNETANRLMTPDTRERVAEIGVEAAATVLGLDASAIQLYDAEQDALVPVAGTDAAYEIVGELPTFTEGNSIAWRTYEKGEVLALDDVHEDPDVYDSETPIRSELHLPLGSHGIMLAGSETPEEFDQHDIVFGEILADAITAALEQVERTEQLRARERELSRQNERLETFASIVSHDLRNPLNVAAGELELAREENESDHLDAVASAHERMDTLINELLTLARHGEEIHDIESVDLAALTERCWQSVATAEATLSIDTDQRVQADRSRLRQLFENLIRNGVEHGGETVTITVGQREDGFYVEDDGPGIPDHERDDVFEVGYSTTADGTGIGLAIVDQVADAHGWDVRMTDGSDGGTRFEITGLSEHPT</sequence>
<reference evidence="10 11" key="1">
    <citation type="submission" date="2016-10" db="EMBL/GenBank/DDBJ databases">
        <authorList>
            <person name="de Groot N.N."/>
        </authorList>
    </citation>
    <scope>NUCLEOTIDE SEQUENCE [LARGE SCALE GENOMIC DNA]</scope>
    <source>
        <strain evidence="10 11">CGMCC 1.10457</strain>
    </source>
</reference>